<proteinExistence type="predicted"/>
<organism evidence="1 2">
    <name type="scientific">Leptospira semungkisensis</name>
    <dbReference type="NCBI Taxonomy" id="2484985"/>
    <lineage>
        <taxon>Bacteria</taxon>
        <taxon>Pseudomonadati</taxon>
        <taxon>Spirochaetota</taxon>
        <taxon>Spirochaetia</taxon>
        <taxon>Leptospirales</taxon>
        <taxon>Leptospiraceae</taxon>
        <taxon>Leptospira</taxon>
    </lineage>
</organism>
<dbReference type="EMBL" id="RQEP01000019">
    <property type="protein sequence ID" value="TGJ99690.1"/>
    <property type="molecule type" value="Genomic_DNA"/>
</dbReference>
<gene>
    <name evidence="1" type="ORF">EHO59_17815</name>
</gene>
<dbReference type="OrthoDB" id="328224at2"/>
<sequence length="177" mass="20638">MKNPRIKVNFNRQAQGATRFFMRHSLVPILLCIFWNCSGSQRFEQWKNEKPDVSSVYILRPARVAQSLFSFRIELYRYEGSFKSDKRILVGNLSLDSGEYKLLDLEPGFYQLKCRDVEKIFFAKQSTRQFLSLELFNTGVFTLPELVIQELDAEKALRLLLEGNRMYSVTETSDSGK</sequence>
<evidence type="ECO:0000313" key="2">
    <source>
        <dbReference type="Proteomes" id="UP000297453"/>
    </source>
</evidence>
<dbReference type="Proteomes" id="UP000297453">
    <property type="component" value="Unassembled WGS sequence"/>
</dbReference>
<comment type="caution">
    <text evidence="1">The sequence shown here is derived from an EMBL/GenBank/DDBJ whole genome shotgun (WGS) entry which is preliminary data.</text>
</comment>
<reference evidence="1" key="1">
    <citation type="journal article" date="2019" name="PLoS Negl. Trop. Dis.">
        <title>Revisiting the worldwide diversity of Leptospira species in the environment.</title>
        <authorList>
            <person name="Vincent A.T."/>
            <person name="Schiettekatte O."/>
            <person name="Bourhy P."/>
            <person name="Veyrier F.J."/>
            <person name="Picardeau M."/>
        </authorList>
    </citation>
    <scope>NUCLEOTIDE SEQUENCE [LARGE SCALE GENOMIC DNA]</scope>
    <source>
        <strain evidence="1">SSS9</strain>
    </source>
</reference>
<dbReference type="AlphaFoldDB" id="A0A4R9FMN1"/>
<keyword evidence="2" id="KW-1185">Reference proteome</keyword>
<evidence type="ECO:0000313" key="1">
    <source>
        <dbReference type="EMBL" id="TGJ99690.1"/>
    </source>
</evidence>
<accession>A0A4R9FMN1</accession>
<name>A0A4R9FMN1_9LEPT</name>
<protein>
    <recommendedName>
        <fullName evidence="3">DUF2846 domain-containing protein</fullName>
    </recommendedName>
</protein>
<evidence type="ECO:0008006" key="3">
    <source>
        <dbReference type="Google" id="ProtNLM"/>
    </source>
</evidence>